<dbReference type="AlphaFoldDB" id="A0A940WWT0"/>
<dbReference type="Pfam" id="PF05137">
    <property type="entry name" value="PilN"/>
    <property type="match status" value="1"/>
</dbReference>
<comment type="caution">
    <text evidence="2">The sequence shown here is derived from an EMBL/GenBank/DDBJ whole genome shotgun (WGS) entry which is preliminary data.</text>
</comment>
<keyword evidence="1" id="KW-0812">Transmembrane</keyword>
<evidence type="ECO:0008006" key="4">
    <source>
        <dbReference type="Google" id="ProtNLM"/>
    </source>
</evidence>
<sequence>MIVEINLLPKRKERSLTSLIVILVILAIIIISSIIFFFHYNSLKTELQTTQETIQVTEQLRGIQEQKLQETPEASTIDVIESQINWIQKQKMSSADLLSRFVEKLPERGYFMNYTFVDEGTVQISIQFDTPAEVSAYLFELTDSTFIEEANLLSITAEEMEEVEDSEEEILPRYLADFTVKLNVAELLKEEGDE</sequence>
<protein>
    <recommendedName>
        <fullName evidence="4">Fimbrial assembly protein</fullName>
    </recommendedName>
</protein>
<gene>
    <name evidence="2" type="ORF">J7W16_00795</name>
</gene>
<dbReference type="RefSeq" id="WP_210595029.1">
    <property type="nucleotide sequence ID" value="NZ_JAGKSQ010000001.1"/>
</dbReference>
<keyword evidence="1" id="KW-0472">Membrane</keyword>
<keyword evidence="1" id="KW-1133">Transmembrane helix</keyword>
<proteinExistence type="predicted"/>
<evidence type="ECO:0000313" key="2">
    <source>
        <dbReference type="EMBL" id="MBP3949650.1"/>
    </source>
</evidence>
<keyword evidence="3" id="KW-1185">Reference proteome</keyword>
<evidence type="ECO:0000256" key="1">
    <source>
        <dbReference type="SAM" id="Phobius"/>
    </source>
</evidence>
<organism evidence="2 3">
    <name type="scientific">Halalkalibacter suaedae</name>
    <dbReference type="NCBI Taxonomy" id="2822140"/>
    <lineage>
        <taxon>Bacteria</taxon>
        <taxon>Bacillati</taxon>
        <taxon>Bacillota</taxon>
        <taxon>Bacilli</taxon>
        <taxon>Bacillales</taxon>
        <taxon>Bacillaceae</taxon>
        <taxon>Halalkalibacter</taxon>
    </lineage>
</organism>
<name>A0A940WWT0_9BACI</name>
<dbReference type="Proteomes" id="UP000678228">
    <property type="component" value="Unassembled WGS sequence"/>
</dbReference>
<reference evidence="2" key="1">
    <citation type="submission" date="2021-03" db="EMBL/GenBank/DDBJ databases">
        <title>Bacillus suaedae sp. nov., isolated from Suaeda aralocaspica.</title>
        <authorList>
            <person name="Lei R.F.R."/>
        </authorList>
    </citation>
    <scope>NUCLEOTIDE SEQUENCE</scope>
    <source>
        <strain evidence="2">YZJH907-2</strain>
    </source>
</reference>
<dbReference type="InterPro" id="IPR007813">
    <property type="entry name" value="PilN"/>
</dbReference>
<dbReference type="EMBL" id="JAGKSQ010000001">
    <property type="protein sequence ID" value="MBP3949650.1"/>
    <property type="molecule type" value="Genomic_DNA"/>
</dbReference>
<accession>A0A940WWT0</accession>
<feature type="transmembrane region" description="Helical" evidence="1">
    <location>
        <begin position="16"/>
        <end position="40"/>
    </location>
</feature>
<evidence type="ECO:0000313" key="3">
    <source>
        <dbReference type="Proteomes" id="UP000678228"/>
    </source>
</evidence>